<proteinExistence type="predicted"/>
<dbReference type="AlphaFoldDB" id="A0AA90SNB4"/>
<dbReference type="Pfam" id="PF01609">
    <property type="entry name" value="DDE_Tnp_1"/>
    <property type="match status" value="1"/>
</dbReference>
<feature type="region of interest" description="Disordered" evidence="1">
    <location>
        <begin position="62"/>
        <end position="81"/>
    </location>
</feature>
<evidence type="ECO:0000313" key="4">
    <source>
        <dbReference type="Proteomes" id="UP001178148"/>
    </source>
</evidence>
<evidence type="ECO:0000313" key="3">
    <source>
        <dbReference type="EMBL" id="MDP0589861.1"/>
    </source>
</evidence>
<dbReference type="PANTHER" id="PTHR35604:SF2">
    <property type="entry name" value="TRANSPOSASE INSH FOR INSERTION SEQUENCE ELEMENT IS5A-RELATED"/>
    <property type="match status" value="1"/>
</dbReference>
<sequence>MRRFAQLDLLDAIPDETTILNFRRLIEKHQLSATIFADINQYLVEKGIKVSQGSMVDATIIQAPSSTKNKDKKRDPDMRSTRKNNQYYFGFKIHIGTDINSNVIHSATVTSANEAMFLYFHNNRHTWT</sequence>
<dbReference type="GO" id="GO:0003677">
    <property type="term" value="F:DNA binding"/>
    <property type="evidence" value="ECO:0007669"/>
    <property type="project" value="InterPro"/>
</dbReference>
<organism evidence="3 4">
    <name type="scientific">Candidatus Endonucleibacter bathymodioli</name>
    <dbReference type="NCBI Taxonomy" id="539814"/>
    <lineage>
        <taxon>Bacteria</taxon>
        <taxon>Pseudomonadati</taxon>
        <taxon>Pseudomonadota</taxon>
        <taxon>Gammaproteobacteria</taxon>
        <taxon>Oceanospirillales</taxon>
        <taxon>Endozoicomonadaceae</taxon>
        <taxon>Candidatus Endonucleibacter</taxon>
    </lineage>
</organism>
<reference evidence="3 4" key="1">
    <citation type="journal article" date="2023" name="bioRxiv">
        <title>An intranuclear bacterial parasite of deep-sea mussels expresses apoptosis inhibitors acquired from its host.</title>
        <authorList>
            <person name="Gonzalez Porras M.A."/>
            <person name="Assie A."/>
            <person name="Tietjen M."/>
            <person name="Violette M."/>
            <person name="Kleiner M."/>
            <person name="Gruber-Vodicka H."/>
            <person name="Dubilier N."/>
            <person name="Leisch N."/>
        </authorList>
    </citation>
    <scope>NUCLEOTIDE SEQUENCE [LARGE SCALE GENOMIC DNA]</scope>
    <source>
        <strain evidence="3">IAP13</strain>
    </source>
</reference>
<keyword evidence="4" id="KW-1185">Reference proteome</keyword>
<dbReference type="InterPro" id="IPR002559">
    <property type="entry name" value="Transposase_11"/>
</dbReference>
<dbReference type="GO" id="GO:0004803">
    <property type="term" value="F:transposase activity"/>
    <property type="evidence" value="ECO:0007669"/>
    <property type="project" value="InterPro"/>
</dbReference>
<gene>
    <name evidence="3" type="ORF">QS748_12005</name>
</gene>
<comment type="caution">
    <text evidence="3">The sequence shown here is derived from an EMBL/GenBank/DDBJ whole genome shotgun (WGS) entry which is preliminary data.</text>
</comment>
<dbReference type="EMBL" id="JASXSV010000022">
    <property type="protein sequence ID" value="MDP0589861.1"/>
    <property type="molecule type" value="Genomic_DNA"/>
</dbReference>
<feature type="domain" description="Transposase IS4-like" evidence="2">
    <location>
        <begin position="53"/>
        <end position="114"/>
    </location>
</feature>
<evidence type="ECO:0000259" key="2">
    <source>
        <dbReference type="Pfam" id="PF01609"/>
    </source>
</evidence>
<name>A0AA90SNB4_9GAMM</name>
<evidence type="ECO:0000256" key="1">
    <source>
        <dbReference type="SAM" id="MobiDB-lite"/>
    </source>
</evidence>
<dbReference type="GO" id="GO:0006313">
    <property type="term" value="P:DNA transposition"/>
    <property type="evidence" value="ECO:0007669"/>
    <property type="project" value="InterPro"/>
</dbReference>
<protein>
    <submittedName>
        <fullName evidence="3">Transposase</fullName>
    </submittedName>
</protein>
<dbReference type="PANTHER" id="PTHR35604">
    <property type="entry name" value="TRANSPOSASE INSH FOR INSERTION SEQUENCE ELEMENT IS5A-RELATED"/>
    <property type="match status" value="1"/>
</dbReference>
<feature type="compositionally biased region" description="Basic and acidic residues" evidence="1">
    <location>
        <begin position="68"/>
        <end position="80"/>
    </location>
</feature>
<accession>A0AA90SNB4</accession>
<dbReference type="Proteomes" id="UP001178148">
    <property type="component" value="Unassembled WGS sequence"/>
</dbReference>